<proteinExistence type="predicted"/>
<comment type="caution">
    <text evidence="2">The sequence shown here is derived from an EMBL/GenBank/DDBJ whole genome shotgun (WGS) entry which is preliminary data.</text>
</comment>
<feature type="compositionally biased region" description="Basic and acidic residues" evidence="1">
    <location>
        <begin position="16"/>
        <end position="29"/>
    </location>
</feature>
<sequence length="138" mass="15556">MRSSKIPVAKSYGEPETDKISSEANERNQRMSARKVQHHSQPLPLRPPTFTHFQCKTRASRSRSGADAHETVIHCDLFIWNATQSANKDLAQVSVVRENSPIGHADMWTRRGGPIERRILKHGPFSCEVGQLHSSLMD</sequence>
<protein>
    <submittedName>
        <fullName evidence="2">Uncharacterized protein</fullName>
    </submittedName>
</protein>
<evidence type="ECO:0000313" key="2">
    <source>
        <dbReference type="EMBL" id="KAF7509309.1"/>
    </source>
</evidence>
<dbReference type="EMBL" id="JAACFV010000043">
    <property type="protein sequence ID" value="KAF7509309.1"/>
    <property type="molecule type" value="Genomic_DNA"/>
</dbReference>
<dbReference type="AlphaFoldDB" id="A0A8H7AJJ1"/>
<accession>A0A8H7AJJ1</accession>
<feature type="region of interest" description="Disordered" evidence="1">
    <location>
        <begin position="1"/>
        <end position="50"/>
    </location>
</feature>
<reference evidence="2" key="1">
    <citation type="submission" date="2020-02" db="EMBL/GenBank/DDBJ databases">
        <authorList>
            <person name="Palmer J.M."/>
        </authorList>
    </citation>
    <scope>NUCLEOTIDE SEQUENCE</scope>
    <source>
        <strain evidence="2">EPUS1.4</strain>
        <tissue evidence="2">Thallus</tissue>
    </source>
</reference>
<evidence type="ECO:0000256" key="1">
    <source>
        <dbReference type="SAM" id="MobiDB-lite"/>
    </source>
</evidence>
<name>A0A8H7AJJ1_9EURO</name>
<dbReference type="Proteomes" id="UP000606974">
    <property type="component" value="Unassembled WGS sequence"/>
</dbReference>
<gene>
    <name evidence="2" type="ORF">GJ744_008203</name>
</gene>
<evidence type="ECO:0000313" key="3">
    <source>
        <dbReference type="Proteomes" id="UP000606974"/>
    </source>
</evidence>
<keyword evidence="3" id="KW-1185">Reference proteome</keyword>
<organism evidence="2 3">
    <name type="scientific">Endocarpon pusillum</name>
    <dbReference type="NCBI Taxonomy" id="364733"/>
    <lineage>
        <taxon>Eukaryota</taxon>
        <taxon>Fungi</taxon>
        <taxon>Dikarya</taxon>
        <taxon>Ascomycota</taxon>
        <taxon>Pezizomycotina</taxon>
        <taxon>Eurotiomycetes</taxon>
        <taxon>Chaetothyriomycetidae</taxon>
        <taxon>Verrucariales</taxon>
        <taxon>Verrucariaceae</taxon>
        <taxon>Endocarpon</taxon>
    </lineage>
</organism>